<dbReference type="EMBL" id="GBRH01272400">
    <property type="protein sequence ID" value="JAD25495.1"/>
    <property type="molecule type" value="Transcribed_RNA"/>
</dbReference>
<protein>
    <submittedName>
        <fullName evidence="2">Uncharacterized protein</fullName>
    </submittedName>
</protein>
<feature type="region of interest" description="Disordered" evidence="1">
    <location>
        <begin position="55"/>
        <end position="76"/>
    </location>
</feature>
<sequence>MRPGGIASTDSQSGGRPWPAELKGSAWKQRKLGADMAAGARSAATLRGVETRVMAASGRARRRRPARDVNAERWPWPGNGNSSKCLVVASAIVAGVLEWTGEQLTLH</sequence>
<feature type="region of interest" description="Disordered" evidence="1">
    <location>
        <begin position="1"/>
        <end position="21"/>
    </location>
</feature>
<evidence type="ECO:0000313" key="2">
    <source>
        <dbReference type="EMBL" id="JAD25495.1"/>
    </source>
</evidence>
<dbReference type="AlphaFoldDB" id="A0A0A8YIY0"/>
<proteinExistence type="predicted"/>
<name>A0A0A8YIY0_ARUDO</name>
<organism evidence="2">
    <name type="scientific">Arundo donax</name>
    <name type="common">Giant reed</name>
    <name type="synonym">Donax arundinaceus</name>
    <dbReference type="NCBI Taxonomy" id="35708"/>
    <lineage>
        <taxon>Eukaryota</taxon>
        <taxon>Viridiplantae</taxon>
        <taxon>Streptophyta</taxon>
        <taxon>Embryophyta</taxon>
        <taxon>Tracheophyta</taxon>
        <taxon>Spermatophyta</taxon>
        <taxon>Magnoliopsida</taxon>
        <taxon>Liliopsida</taxon>
        <taxon>Poales</taxon>
        <taxon>Poaceae</taxon>
        <taxon>PACMAD clade</taxon>
        <taxon>Arundinoideae</taxon>
        <taxon>Arundineae</taxon>
        <taxon>Arundo</taxon>
    </lineage>
</organism>
<evidence type="ECO:0000256" key="1">
    <source>
        <dbReference type="SAM" id="MobiDB-lite"/>
    </source>
</evidence>
<reference evidence="2" key="1">
    <citation type="submission" date="2014-09" db="EMBL/GenBank/DDBJ databases">
        <authorList>
            <person name="Magalhaes I.L.F."/>
            <person name="Oliveira U."/>
            <person name="Santos F.R."/>
            <person name="Vidigal T.H.D.A."/>
            <person name="Brescovit A.D."/>
            <person name="Santos A.J."/>
        </authorList>
    </citation>
    <scope>NUCLEOTIDE SEQUENCE</scope>
    <source>
        <tissue evidence="2">Shoot tissue taken approximately 20 cm above the soil surface</tissue>
    </source>
</reference>
<reference evidence="2" key="2">
    <citation type="journal article" date="2015" name="Data Brief">
        <title>Shoot transcriptome of the giant reed, Arundo donax.</title>
        <authorList>
            <person name="Barrero R.A."/>
            <person name="Guerrero F.D."/>
            <person name="Moolhuijzen P."/>
            <person name="Goolsby J.A."/>
            <person name="Tidwell J."/>
            <person name="Bellgard S.E."/>
            <person name="Bellgard M.I."/>
        </authorList>
    </citation>
    <scope>NUCLEOTIDE SEQUENCE</scope>
    <source>
        <tissue evidence="2">Shoot tissue taken approximately 20 cm above the soil surface</tissue>
    </source>
</reference>
<accession>A0A0A8YIY0</accession>